<dbReference type="EMBL" id="LCEW01000035">
    <property type="protein sequence ID" value="KKS79392.1"/>
    <property type="molecule type" value="Genomic_DNA"/>
</dbReference>
<gene>
    <name evidence="1" type="ORF">UV54_C0035G0003</name>
</gene>
<evidence type="ECO:0000313" key="2">
    <source>
        <dbReference type="Proteomes" id="UP000034213"/>
    </source>
</evidence>
<accession>A0A0G1C1H7</accession>
<dbReference type="AlphaFoldDB" id="A0A0G1C1H7"/>
<evidence type="ECO:0000313" key="1">
    <source>
        <dbReference type="EMBL" id="KKS79392.1"/>
    </source>
</evidence>
<dbReference type="STRING" id="1618369.UV54_C0035G0003"/>
<reference evidence="1 2" key="1">
    <citation type="journal article" date="2015" name="Nature">
        <title>rRNA introns, odd ribosomes, and small enigmatic genomes across a large radiation of phyla.</title>
        <authorList>
            <person name="Brown C.T."/>
            <person name="Hug L.A."/>
            <person name="Thomas B.C."/>
            <person name="Sharon I."/>
            <person name="Castelle C.J."/>
            <person name="Singh A."/>
            <person name="Wilkins M.J."/>
            <person name="Williams K.H."/>
            <person name="Banfield J.F."/>
        </authorList>
    </citation>
    <scope>NUCLEOTIDE SEQUENCE [LARGE SCALE GENOMIC DNA]</scope>
</reference>
<sequence>MACLLADLKKRQTIILGQFYLRLAAYYGAACFDLWIDHEKMEINPRGRFRIITVNVNLPEFPQ</sequence>
<name>A0A0G1C1H7_9BACT</name>
<proteinExistence type="predicted"/>
<protein>
    <submittedName>
        <fullName evidence="1">Uncharacterized protein</fullName>
    </submittedName>
</protein>
<dbReference type="Proteomes" id="UP000034213">
    <property type="component" value="Unassembled WGS sequence"/>
</dbReference>
<comment type="caution">
    <text evidence="1">The sequence shown here is derived from an EMBL/GenBank/DDBJ whole genome shotgun (WGS) entry which is preliminary data.</text>
</comment>
<organism evidence="1 2">
    <name type="scientific">Candidatus Beckwithbacteria bacterium GW2011_GWA2_43_10</name>
    <dbReference type="NCBI Taxonomy" id="1618369"/>
    <lineage>
        <taxon>Bacteria</taxon>
        <taxon>Candidatus Beckwithiibacteriota</taxon>
    </lineage>
</organism>